<evidence type="ECO:0000313" key="2">
    <source>
        <dbReference type="EMBL" id="MFC4246961.1"/>
    </source>
</evidence>
<keyword evidence="1" id="KW-0812">Transmembrane</keyword>
<feature type="transmembrane region" description="Helical" evidence="1">
    <location>
        <begin position="82"/>
        <end position="101"/>
    </location>
</feature>
<feature type="transmembrane region" description="Helical" evidence="1">
    <location>
        <begin position="15"/>
        <end position="35"/>
    </location>
</feature>
<feature type="transmembrane region" description="Helical" evidence="1">
    <location>
        <begin position="47"/>
        <end position="70"/>
    </location>
</feature>
<proteinExistence type="predicted"/>
<gene>
    <name evidence="2" type="ORF">ACFOZ7_08110</name>
</gene>
<sequence>MDWTPLQTGTSAETAAVLVLLGRAVAFVVALWIANRAYRGYRRASDPALLWLALGITLLAAVPTVVRFLVPTLTDTSQLLTTVAATGSEIVGLAAILYAVYGRP</sequence>
<organism evidence="2 3">
    <name type="scientific">Natribaculum luteum</name>
    <dbReference type="NCBI Taxonomy" id="1586232"/>
    <lineage>
        <taxon>Archaea</taxon>
        <taxon>Methanobacteriati</taxon>
        <taxon>Methanobacteriota</taxon>
        <taxon>Stenosarchaea group</taxon>
        <taxon>Halobacteria</taxon>
        <taxon>Halobacteriales</taxon>
        <taxon>Natrialbaceae</taxon>
        <taxon>Natribaculum</taxon>
    </lineage>
</organism>
<keyword evidence="1" id="KW-1133">Transmembrane helix</keyword>
<dbReference type="AlphaFoldDB" id="A0ABD5NYS1"/>
<protein>
    <submittedName>
        <fullName evidence="2">Uncharacterized protein</fullName>
    </submittedName>
</protein>
<keyword evidence="1" id="KW-0472">Membrane</keyword>
<dbReference type="GeneID" id="71853545"/>
<dbReference type="RefSeq" id="WP_246973678.1">
    <property type="nucleotide sequence ID" value="NZ_CP095397.1"/>
</dbReference>
<evidence type="ECO:0000313" key="3">
    <source>
        <dbReference type="Proteomes" id="UP001595821"/>
    </source>
</evidence>
<dbReference type="InterPro" id="IPR055943">
    <property type="entry name" value="DUF7521"/>
</dbReference>
<evidence type="ECO:0000256" key="1">
    <source>
        <dbReference type="SAM" id="Phobius"/>
    </source>
</evidence>
<reference evidence="2 3" key="1">
    <citation type="journal article" date="2014" name="Int. J. Syst. Evol. Microbiol.">
        <title>Complete genome sequence of Corynebacterium casei LMG S-19264T (=DSM 44701T), isolated from a smear-ripened cheese.</title>
        <authorList>
            <consortium name="US DOE Joint Genome Institute (JGI-PGF)"/>
            <person name="Walter F."/>
            <person name="Albersmeier A."/>
            <person name="Kalinowski J."/>
            <person name="Ruckert C."/>
        </authorList>
    </citation>
    <scope>NUCLEOTIDE SEQUENCE [LARGE SCALE GENOMIC DNA]</scope>
    <source>
        <strain evidence="2 3">IBRC-M 10912</strain>
    </source>
</reference>
<dbReference type="Proteomes" id="UP001595821">
    <property type="component" value="Unassembled WGS sequence"/>
</dbReference>
<comment type="caution">
    <text evidence="2">The sequence shown here is derived from an EMBL/GenBank/DDBJ whole genome shotgun (WGS) entry which is preliminary data.</text>
</comment>
<dbReference type="Pfam" id="PF24365">
    <property type="entry name" value="DUF7521"/>
    <property type="match status" value="1"/>
</dbReference>
<dbReference type="EMBL" id="JBHSDJ010000023">
    <property type="protein sequence ID" value="MFC4246961.1"/>
    <property type="molecule type" value="Genomic_DNA"/>
</dbReference>
<accession>A0ABD5NYS1</accession>
<name>A0ABD5NYS1_9EURY</name>